<dbReference type="Proteomes" id="UP001432322">
    <property type="component" value="Unassembled WGS sequence"/>
</dbReference>
<protein>
    <submittedName>
        <fullName evidence="1">Uncharacterized protein</fullName>
    </submittedName>
</protein>
<gene>
    <name evidence="1" type="ORF">PFISCL1PPCAC_9215</name>
</gene>
<dbReference type="AlphaFoldDB" id="A0AAV5VI75"/>
<organism evidence="1 2">
    <name type="scientific">Pristionchus fissidentatus</name>
    <dbReference type="NCBI Taxonomy" id="1538716"/>
    <lineage>
        <taxon>Eukaryota</taxon>
        <taxon>Metazoa</taxon>
        <taxon>Ecdysozoa</taxon>
        <taxon>Nematoda</taxon>
        <taxon>Chromadorea</taxon>
        <taxon>Rhabditida</taxon>
        <taxon>Rhabditina</taxon>
        <taxon>Diplogasteromorpha</taxon>
        <taxon>Diplogasteroidea</taxon>
        <taxon>Neodiplogasteridae</taxon>
        <taxon>Pristionchus</taxon>
    </lineage>
</organism>
<keyword evidence="2" id="KW-1185">Reference proteome</keyword>
<name>A0AAV5VI75_9BILA</name>
<dbReference type="EMBL" id="BTSY01000003">
    <property type="protein sequence ID" value="GMT17918.1"/>
    <property type="molecule type" value="Genomic_DNA"/>
</dbReference>
<reference evidence="1" key="1">
    <citation type="submission" date="2023-10" db="EMBL/GenBank/DDBJ databases">
        <title>Genome assembly of Pristionchus species.</title>
        <authorList>
            <person name="Yoshida K."/>
            <person name="Sommer R.J."/>
        </authorList>
    </citation>
    <scope>NUCLEOTIDE SEQUENCE</scope>
    <source>
        <strain evidence="1">RS5133</strain>
    </source>
</reference>
<evidence type="ECO:0000313" key="2">
    <source>
        <dbReference type="Proteomes" id="UP001432322"/>
    </source>
</evidence>
<evidence type="ECO:0000313" key="1">
    <source>
        <dbReference type="EMBL" id="GMT17918.1"/>
    </source>
</evidence>
<accession>A0AAV5VI75</accession>
<sequence>MTRGTSPVHERSCLFVWKRECWLERRLYDRVCLLPYSSPKGEEEKNWSIKLFTVAIILSFNCCLGTV</sequence>
<comment type="caution">
    <text evidence="1">The sequence shown here is derived from an EMBL/GenBank/DDBJ whole genome shotgun (WGS) entry which is preliminary data.</text>
</comment>
<proteinExistence type="predicted"/>